<evidence type="ECO:0000313" key="3">
    <source>
        <dbReference type="Proteomes" id="UP000323011"/>
    </source>
</evidence>
<proteinExistence type="predicted"/>
<dbReference type="Proteomes" id="UP000323011">
    <property type="component" value="Unassembled WGS sequence"/>
</dbReference>
<dbReference type="SUPFAM" id="SSF75005">
    <property type="entry name" value="Arabinanase/levansucrase/invertase"/>
    <property type="match status" value="1"/>
</dbReference>
<evidence type="ECO:0000256" key="1">
    <source>
        <dbReference type="SAM" id="MobiDB-lite"/>
    </source>
</evidence>
<name>A0A5A8C9Z7_CAFRO</name>
<gene>
    <name evidence="2" type="ORF">FNF29_05840</name>
</gene>
<sequence>MPQGARGQAQALFQWPVDFASPPAPDTGRYERCKATHRCNRAHAAFDLANASWSFTKQIFAGGLHEDASAFLNFENWEAGTMGLSVDPGYLAKFAKPAAALVGALDDDGAWNGTSSAGPLFNSFDWPLHAQRLYLNHSAAVLIDTDAATLTVVHMGPPSLAYALPTLNATGGLELPDPRLVVSLDNMLYRPEPPSDETFQGELAATPAGSPVALFNFGSLYLGPTVLVNTTGSRPLVLLSRSSAVLDTPVVVYPGTLGGFPGARNVSLLGGVGANEHGPGSGSKRVLLATVQASAADVDEVQQIETFVRSGQTLRGFFVLSFKGRVTHPIRAGAEPEELRDRVLAAFPEAGEVRVTRSSGLTSRGGYLWNVTFVRAVGNQPQLEASGRGLTGIGAGVDARTLTDGNDVGGSFQLEWAGLETAAIPVNATAEELRKELERAWGSGRGLSHAHVVRSNSVARRSDVCADGECPSPFGPGPAWGVTWLLTLSFEGGAAAGGEAVWASPAGADAGAALPLRPVRLSPSWQLAGAGANVTLVPGHTGRSPASQSPTPTLSAGAELPPHEFEALAAMSLAFGGAGASSGGTGGIGHARHGPVSPAPLPRPLFDLLGGSGGAMGGEVPQQPLSVLGPAHVQALRLSGQRSCADPPLPWDGAWQAQWPIAANTSNSSSGCPGAGGAGGGAVAIYAVNDLVIGPSGGVVADGADAEDGWRGGGGGAGGSVMLGAGGALVIQAPVSARGGNGGRGVGIGSRGGGGGGGGVVSGFAQSLVADGPSFRGPSGGERAFDSAAGVAAVSAAGGAGGLDESVLPTNATFNASLSTAEERRQQRAAALAARQRDLEATRVASLRGVGSLLDEAMGVGAPGGVPTGPRSLAAASGQDGPVSLLAASGVQYRVDARPGPGAQGGAEDTQRCLLVRVGETALPSGVEPGSAPLRAPFAHNGPSFSLPVANSGRWWARRGANSSLPPGAPPALADALAGAPGGPPSSLGEDYAGLGGSGLDGSAQWNNGSRPERVTAYIRMGLPAYGDASTRWGPHFAIHETDFRNLSSSNLRGSEGNAAPGATGGGGPGGPAAPYGVGAADDPGDGGGVGGDAAVMIGVGVVDGRWAFGSNYRHSPTQEPAAGSAALVVTRAAEAGRWYKIDVLISWTNHTFRVRIDDVTVALDVPFTGSAVRRLGMYMFEAGEAWFDEVYAGPDDTLGFECPQAASDGSLRMSRPVQSGWLLSDIGEDSFDWEITRHENHVSRRPVYTHESHGGIVFGDGAPHRRFHRDIKTVAADGDHNATHGAIHAAAMLFVPGDSPPRDLLARAMTTAGSMRGEWGAASTEQARLSDSQGGREGYGSIQSIDGRDGFGGPPGFGGLTGRYYWYGEHDSITPGLAGRDVSHLIPPSQAENDGLQHPLVSRGGVAACSTNDLLVWRNEGIMYRFENISLPEGDRLGPVNASTGELFAFRSERPKTVFNNNTASFVMWQYVDDAPARQRRAAGVATSAWPNGPFVWEHSLYPDGNETTDLTVFADAGTGTALLARTYYETTHYWLPKPIMQPVWESVKKEDGTTDFSLNFHRAFYHQGYDNPDDIYLQRWRLEDKPWNITVGAWTETWDNDNEVFKLLNLNGDSKTYPAGSRQAVLDDTFDRYTLREINGQGRPPILSRYLSPNASENNAWSPSSVPAVKAQPWMQNYEDKNIADNPPHPTVPDLLIGLEHIVESRRTKYVAISLLNANFTRTAGEIRVFEGEMEGQQDLITVFGQGGRFGWGLANGSHERTTYGFDINGRSPPFGFHTQLDWEDRHWQYTTVFNDRFRDFRNFRDRQTSSECPDIHHKSIAKKDECLFILNNVLAYEDSPPLNNSNFDLQSYARALDTQLYEDCLAQHRELLSAFQNCTRKSIPVYELSEPVGVGSRECVGGGGQCGPPALGEDALLDYGFSANAPNYTKLYGVGGFQRPREHWGPTMV</sequence>
<dbReference type="EMBL" id="VLTN01000041">
    <property type="protein sequence ID" value="KAA0149628.1"/>
    <property type="molecule type" value="Genomic_DNA"/>
</dbReference>
<feature type="region of interest" description="Disordered" evidence="1">
    <location>
        <begin position="961"/>
        <end position="996"/>
    </location>
</feature>
<feature type="region of interest" description="Disordered" evidence="1">
    <location>
        <begin position="1048"/>
        <end position="1085"/>
    </location>
</feature>
<comment type="caution">
    <text evidence="2">The sequence shown here is derived from an EMBL/GenBank/DDBJ whole genome shotgun (WGS) entry which is preliminary data.</text>
</comment>
<feature type="compositionally biased region" description="Low complexity" evidence="1">
    <location>
        <begin position="961"/>
        <end position="993"/>
    </location>
</feature>
<dbReference type="InterPro" id="IPR023296">
    <property type="entry name" value="Glyco_hydro_beta-prop_sf"/>
</dbReference>
<reference evidence="2 3" key="1">
    <citation type="submission" date="2019-07" db="EMBL/GenBank/DDBJ databases">
        <title>Genomes of Cafeteria roenbergensis.</title>
        <authorList>
            <person name="Fischer M.G."/>
            <person name="Hackl T."/>
            <person name="Roman M."/>
        </authorList>
    </citation>
    <scope>NUCLEOTIDE SEQUENCE [LARGE SCALE GENOMIC DNA]</scope>
    <source>
        <strain evidence="2 3">BVI</strain>
    </source>
</reference>
<dbReference type="PANTHER" id="PTHR22925">
    <property type="entry name" value="GLYCOSYL HYDROLASE 43 FAMILY MEMBER"/>
    <property type="match status" value="1"/>
</dbReference>
<feature type="compositionally biased region" description="Polar residues" evidence="1">
    <location>
        <begin position="1324"/>
        <end position="1334"/>
    </location>
</feature>
<protein>
    <submittedName>
        <fullName evidence="2">Uncharacterized protein</fullName>
    </submittedName>
</protein>
<dbReference type="OMA" id="VEYWLPR"/>
<evidence type="ECO:0000313" key="2">
    <source>
        <dbReference type="EMBL" id="KAA0149628.1"/>
    </source>
</evidence>
<keyword evidence="3" id="KW-1185">Reference proteome</keyword>
<feature type="compositionally biased region" description="Low complexity" evidence="1">
    <location>
        <begin position="1073"/>
        <end position="1082"/>
    </location>
</feature>
<organism evidence="2 3">
    <name type="scientific">Cafeteria roenbergensis</name>
    <name type="common">Marine flagellate</name>
    <dbReference type="NCBI Taxonomy" id="33653"/>
    <lineage>
        <taxon>Eukaryota</taxon>
        <taxon>Sar</taxon>
        <taxon>Stramenopiles</taxon>
        <taxon>Bigyra</taxon>
        <taxon>Opalozoa</taxon>
        <taxon>Bicosoecida</taxon>
        <taxon>Cafeteriaceae</taxon>
        <taxon>Cafeteria</taxon>
    </lineage>
</organism>
<accession>A0A5A8C9Z7</accession>
<dbReference type="PANTHER" id="PTHR22925:SF3">
    <property type="entry name" value="GLYCOSYL HYDROLASE FAMILY PROTEIN 43"/>
    <property type="match status" value="1"/>
</dbReference>
<dbReference type="Gene3D" id="2.115.10.20">
    <property type="entry name" value="Glycosyl hydrolase domain, family 43"/>
    <property type="match status" value="1"/>
</dbReference>
<feature type="region of interest" description="Disordered" evidence="1">
    <location>
        <begin position="1317"/>
        <end position="1352"/>
    </location>
</feature>